<dbReference type="GO" id="GO:0070901">
    <property type="term" value="P:mitochondrial tRNA methylation"/>
    <property type="evidence" value="ECO:0007669"/>
    <property type="project" value="TreeGrafter"/>
</dbReference>
<dbReference type="FunCoup" id="A0A163MII8">
    <property type="interactions" value="441"/>
</dbReference>
<dbReference type="InterPro" id="IPR030382">
    <property type="entry name" value="MeTrfase_TRM5/TYW2"/>
</dbReference>
<keyword evidence="4 10" id="KW-0808">Transferase</keyword>
<proteinExistence type="inferred from homology"/>
<evidence type="ECO:0000256" key="6">
    <source>
        <dbReference type="ARBA" id="ARBA00022694"/>
    </source>
</evidence>
<dbReference type="GO" id="GO:0005634">
    <property type="term" value="C:nucleus"/>
    <property type="evidence" value="ECO:0007669"/>
    <property type="project" value="UniProtKB-SubCell"/>
</dbReference>
<feature type="region of interest" description="Disordered" evidence="11">
    <location>
        <begin position="419"/>
        <end position="446"/>
    </location>
</feature>
<dbReference type="SUPFAM" id="SSF53335">
    <property type="entry name" value="S-adenosyl-L-methionine-dependent methyltransferases"/>
    <property type="match status" value="1"/>
</dbReference>
<dbReference type="EMBL" id="LT554468">
    <property type="protein sequence ID" value="SAM05319.1"/>
    <property type="molecule type" value="Genomic_DNA"/>
</dbReference>
<dbReference type="InterPro" id="IPR056743">
    <property type="entry name" value="TRM5-TYW2-like_MTfase"/>
</dbReference>
<dbReference type="GO" id="GO:0052906">
    <property type="term" value="F:tRNA (guanine(37)-N1)-methyltransferase activity"/>
    <property type="evidence" value="ECO:0007669"/>
    <property type="project" value="UniProtKB-UniRule"/>
</dbReference>
<dbReference type="HAMAP" id="MF_03152">
    <property type="entry name" value="TRM5"/>
    <property type="match status" value="1"/>
</dbReference>
<comment type="similarity">
    <text evidence="10">Belongs to the TRM5 / TYW2 family.</text>
</comment>
<feature type="binding site" evidence="10">
    <location>
        <begin position="285"/>
        <end position="286"/>
    </location>
    <ligand>
        <name>S-adenosyl-L-methionine</name>
        <dbReference type="ChEBI" id="CHEBI:59789"/>
    </ligand>
</feature>
<feature type="binding site" evidence="10">
    <location>
        <position position="320"/>
    </location>
    <ligand>
        <name>S-adenosyl-L-methionine</name>
        <dbReference type="ChEBI" id="CHEBI:59789"/>
    </ligand>
</feature>
<dbReference type="FunFam" id="3.30.300.110:FF:000001">
    <property type="entry name" value="tRNA (guanine(37)-N1)-methyltransferase"/>
    <property type="match status" value="1"/>
</dbReference>
<keyword evidence="14" id="KW-1185">Reference proteome</keyword>
<keyword evidence="5 10" id="KW-0949">S-adenosyl-L-methionine</keyword>
<dbReference type="PROSITE" id="PS51684">
    <property type="entry name" value="SAM_MT_TRM5_TYW2"/>
    <property type="match status" value="1"/>
</dbReference>
<comment type="catalytic activity">
    <reaction evidence="9 10">
        <text>guanosine(37) in tRNA + S-adenosyl-L-methionine = N(1)-methylguanosine(37) in tRNA + S-adenosyl-L-homocysteine + H(+)</text>
        <dbReference type="Rhea" id="RHEA:36899"/>
        <dbReference type="Rhea" id="RHEA-COMP:10145"/>
        <dbReference type="Rhea" id="RHEA-COMP:10147"/>
        <dbReference type="ChEBI" id="CHEBI:15378"/>
        <dbReference type="ChEBI" id="CHEBI:57856"/>
        <dbReference type="ChEBI" id="CHEBI:59789"/>
        <dbReference type="ChEBI" id="CHEBI:73542"/>
        <dbReference type="ChEBI" id="CHEBI:74269"/>
        <dbReference type="EC" id="2.1.1.228"/>
    </reaction>
</comment>
<name>A0A163MII8_ABSGL</name>
<dbReference type="GO" id="GO:0002939">
    <property type="term" value="P:tRNA N1-guanine methylation"/>
    <property type="evidence" value="ECO:0007669"/>
    <property type="project" value="TreeGrafter"/>
</dbReference>
<sequence>MLAPPSHHGMTVLNRDVFSKSLQLLALRVPARKVKVVQKTLASDILDWKRLRTIVPDPESSETRLLLLRPDLKDASELTPESKQVIKEEDLPVVNHTIELDYSFWTTEQILHAVIPDDFKEIPSAYTQPSYVVRVAHMNLREIFYPWKQLIGQVILDKNKSITSVVNKLNNIDTTFRFFKMEVLAGDTNMVAEVKESGCRFKFDFSKVYWNSRLHTEHERLVKSFGKDEIVCDVMAGVGPFAVPAAKNGVTVYANDLNPESFHWLKENKLHNKIPMAKLKTYNMDGRDFIKQAVKDLSTAIEGDSTNNAGWKTFDHFVMNLPDSAIEFLDAFRGLYQDKKALYDSLDPAPKLPTVHCHCFTRSDDPAQDIAKRVEDVIGLPYDLPSSHLHWVRNVAPKKDMYCISFSLTPDMVFVPKSSTGKRTQDQIDEPLSSPSNEALNKKPAI</sequence>
<dbReference type="Proteomes" id="UP000078561">
    <property type="component" value="Unassembled WGS sequence"/>
</dbReference>
<dbReference type="OrthoDB" id="408788at2759"/>
<organism evidence="13">
    <name type="scientific">Absidia glauca</name>
    <name type="common">Pin mould</name>
    <dbReference type="NCBI Taxonomy" id="4829"/>
    <lineage>
        <taxon>Eukaryota</taxon>
        <taxon>Fungi</taxon>
        <taxon>Fungi incertae sedis</taxon>
        <taxon>Mucoromycota</taxon>
        <taxon>Mucoromycotina</taxon>
        <taxon>Mucoromycetes</taxon>
        <taxon>Mucorales</taxon>
        <taxon>Cunninghamellaceae</taxon>
        <taxon>Absidia</taxon>
    </lineage>
</organism>
<dbReference type="EC" id="2.1.1.228" evidence="10"/>
<feature type="binding site" evidence="10">
    <location>
        <begin position="256"/>
        <end position="257"/>
    </location>
    <ligand>
        <name>S-adenosyl-L-methionine</name>
        <dbReference type="ChEBI" id="CHEBI:59789"/>
    </ligand>
</feature>
<reference evidence="13" key="1">
    <citation type="submission" date="2016-04" db="EMBL/GenBank/DDBJ databases">
        <authorList>
            <person name="Evans L.H."/>
            <person name="Alamgir A."/>
            <person name="Owens N."/>
            <person name="Weber N.D."/>
            <person name="Virtaneva K."/>
            <person name="Barbian K."/>
            <person name="Babar A."/>
            <person name="Rosenke K."/>
        </authorList>
    </citation>
    <scope>NUCLEOTIDE SEQUENCE [LARGE SCALE GENOMIC DNA]</scope>
    <source>
        <strain evidence="13">CBS 101.48</strain>
    </source>
</reference>
<evidence type="ECO:0000256" key="2">
    <source>
        <dbReference type="ARBA" id="ARBA00022490"/>
    </source>
</evidence>
<evidence type="ECO:0000256" key="8">
    <source>
        <dbReference type="ARBA" id="ARBA00023242"/>
    </source>
</evidence>
<keyword evidence="6 10" id="KW-0819">tRNA processing</keyword>
<dbReference type="PANTHER" id="PTHR23245:SF36">
    <property type="entry name" value="TRNA (GUANINE(37)-N1)-METHYLTRANSFERASE"/>
    <property type="match status" value="1"/>
</dbReference>
<evidence type="ECO:0000256" key="1">
    <source>
        <dbReference type="ARBA" id="ARBA00009775"/>
    </source>
</evidence>
<comment type="similarity">
    <text evidence="1">Belongs to the class I-like SAM-binding methyltransferase superfamily. TRM5/TYW2 family.</text>
</comment>
<dbReference type="Gene3D" id="3.40.50.150">
    <property type="entry name" value="Vaccinia Virus protein VP39"/>
    <property type="match status" value="1"/>
</dbReference>
<dbReference type="InterPro" id="IPR029063">
    <property type="entry name" value="SAM-dependent_MTases_sf"/>
</dbReference>
<comment type="function">
    <text evidence="10">Specifically methylates the N1 position of guanosine-37 in various cytoplasmic and mitochondrial tRNAs. Methylation is not dependent on the nature of the nucleoside 5' of the target nucleoside. This is the first step in the biosynthesis of wybutosine (yW), a modified base adjacent to the anticodon of tRNAs and required for accurate decoding.</text>
</comment>
<evidence type="ECO:0000256" key="9">
    <source>
        <dbReference type="ARBA" id="ARBA00047783"/>
    </source>
</evidence>
<evidence type="ECO:0000313" key="14">
    <source>
        <dbReference type="Proteomes" id="UP000078561"/>
    </source>
</evidence>
<evidence type="ECO:0000256" key="5">
    <source>
        <dbReference type="ARBA" id="ARBA00022691"/>
    </source>
</evidence>
<gene>
    <name evidence="13" type="primary">ABSGL_11194.1 scaffold 12295</name>
    <name evidence="10" type="synonym">TRM5</name>
</gene>
<feature type="binding site" evidence="10">
    <location>
        <position position="218"/>
    </location>
    <ligand>
        <name>S-adenosyl-L-methionine</name>
        <dbReference type="ChEBI" id="CHEBI:59789"/>
    </ligand>
</feature>
<dbReference type="Pfam" id="PF02475">
    <property type="entry name" value="TRM5-TYW2_MTfase"/>
    <property type="match status" value="1"/>
</dbReference>
<dbReference type="InterPro" id="IPR056744">
    <property type="entry name" value="TRM5/TYW2-like_N"/>
</dbReference>
<dbReference type="InterPro" id="IPR025792">
    <property type="entry name" value="tRNA_Gua_MeTrfase_euk"/>
</dbReference>
<evidence type="ECO:0000256" key="10">
    <source>
        <dbReference type="HAMAP-Rule" id="MF_03152"/>
    </source>
</evidence>
<keyword evidence="3 10" id="KW-0489">Methyltransferase</keyword>
<keyword evidence="2 10" id="KW-0963">Cytoplasm</keyword>
<accession>A0A163MII8</accession>
<protein>
    <recommendedName>
        <fullName evidence="10">tRNA (guanine(37)-N1)-methyltransferase</fullName>
        <ecNumber evidence="10">2.1.1.228</ecNumber>
    </recommendedName>
    <alternativeName>
        <fullName evidence="10">M1G-methyltransferase</fullName>
    </alternativeName>
    <alternativeName>
        <fullName evidence="10">tRNA [GM37] methyltransferase</fullName>
    </alternativeName>
    <alternativeName>
        <fullName evidence="10">tRNA methyltransferase 5</fullName>
    </alternativeName>
</protein>
<dbReference type="Gene3D" id="3.30.300.110">
    <property type="entry name" value="Met-10+ protein-like domains"/>
    <property type="match status" value="1"/>
</dbReference>
<dbReference type="OMA" id="VGSHSQF"/>
<dbReference type="InParanoid" id="A0A163MII8"/>
<evidence type="ECO:0000256" key="11">
    <source>
        <dbReference type="SAM" id="MobiDB-lite"/>
    </source>
</evidence>
<evidence type="ECO:0000259" key="12">
    <source>
        <dbReference type="PROSITE" id="PS51684"/>
    </source>
</evidence>
<comment type="subcellular location">
    <subcellularLocation>
        <location evidence="10">Mitochondrion matrix</location>
    </subcellularLocation>
    <subcellularLocation>
        <location evidence="10">Nucleus</location>
    </subcellularLocation>
    <subcellularLocation>
        <location evidence="10">Cytoplasm</location>
    </subcellularLocation>
    <text evidence="10">Predominantly in the mitochondria and in the nucleus.</text>
</comment>
<keyword evidence="8 10" id="KW-0539">Nucleus</keyword>
<evidence type="ECO:0000313" key="13">
    <source>
        <dbReference type="EMBL" id="SAM05319.1"/>
    </source>
</evidence>
<dbReference type="PANTHER" id="PTHR23245">
    <property type="entry name" value="TRNA METHYLTRANSFERASE"/>
    <property type="match status" value="1"/>
</dbReference>
<dbReference type="GO" id="GO:0005759">
    <property type="term" value="C:mitochondrial matrix"/>
    <property type="evidence" value="ECO:0007669"/>
    <property type="project" value="UniProtKB-SubCell"/>
</dbReference>
<dbReference type="AlphaFoldDB" id="A0A163MII8"/>
<evidence type="ECO:0000256" key="7">
    <source>
        <dbReference type="ARBA" id="ARBA00023128"/>
    </source>
</evidence>
<evidence type="ECO:0000256" key="4">
    <source>
        <dbReference type="ARBA" id="ARBA00022679"/>
    </source>
</evidence>
<keyword evidence="7 10" id="KW-0496">Mitochondrion</keyword>
<evidence type="ECO:0000256" key="3">
    <source>
        <dbReference type="ARBA" id="ARBA00022603"/>
    </source>
</evidence>
<comment type="subunit">
    <text evidence="10">Monomer.</text>
</comment>
<feature type="domain" description="SAM-dependent methyltransferase TRM5/TYW2-type" evidence="12">
    <location>
        <begin position="126"/>
        <end position="410"/>
    </location>
</feature>
<dbReference type="STRING" id="4829.A0A163MII8"/>
<dbReference type="Pfam" id="PF25133">
    <property type="entry name" value="TYW2_N_2"/>
    <property type="match status" value="1"/>
</dbReference>